<feature type="transmembrane region" description="Helical" evidence="5">
    <location>
        <begin position="327"/>
        <end position="346"/>
    </location>
</feature>
<comment type="subcellular location">
    <subcellularLocation>
        <location evidence="1">Membrane</location>
        <topology evidence="1">Multi-pass membrane protein</topology>
    </subcellularLocation>
</comment>
<feature type="transmembrane region" description="Helical" evidence="5">
    <location>
        <begin position="220"/>
        <end position="240"/>
    </location>
</feature>
<feature type="domain" description="Major facilitator superfamily (MFS) profile" evidence="6">
    <location>
        <begin position="1"/>
        <end position="481"/>
    </location>
</feature>
<name>A0A7R7XZV9_9EURO</name>
<feature type="transmembrane region" description="Helical" evidence="5">
    <location>
        <begin position="29"/>
        <end position="46"/>
    </location>
</feature>
<evidence type="ECO:0000256" key="2">
    <source>
        <dbReference type="ARBA" id="ARBA00022692"/>
    </source>
</evidence>
<feature type="transmembrane region" description="Helical" evidence="5">
    <location>
        <begin position="260"/>
        <end position="282"/>
    </location>
</feature>
<keyword evidence="8" id="KW-1185">Reference proteome</keyword>
<organism evidence="7 8">
    <name type="scientific">Aspergillus puulaauensis</name>
    <dbReference type="NCBI Taxonomy" id="1220207"/>
    <lineage>
        <taxon>Eukaryota</taxon>
        <taxon>Fungi</taxon>
        <taxon>Dikarya</taxon>
        <taxon>Ascomycota</taxon>
        <taxon>Pezizomycotina</taxon>
        <taxon>Eurotiomycetes</taxon>
        <taxon>Eurotiomycetidae</taxon>
        <taxon>Eurotiales</taxon>
        <taxon>Aspergillaceae</taxon>
        <taxon>Aspergillus</taxon>
    </lineage>
</organism>
<reference evidence="7" key="2">
    <citation type="submission" date="2021-02" db="EMBL/GenBank/DDBJ databases">
        <title>Aspergillus puulaauensis MK2 genome sequence.</title>
        <authorList>
            <person name="Futagami T."/>
            <person name="Mori K."/>
            <person name="Kadooka C."/>
            <person name="Tanaka T."/>
        </authorList>
    </citation>
    <scope>NUCLEOTIDE SEQUENCE</scope>
    <source>
        <strain evidence="7">MK2</strain>
    </source>
</reference>
<keyword evidence="3 5" id="KW-1133">Transmembrane helix</keyword>
<feature type="transmembrane region" description="Helical" evidence="5">
    <location>
        <begin position="302"/>
        <end position="320"/>
    </location>
</feature>
<evidence type="ECO:0000313" key="7">
    <source>
        <dbReference type="EMBL" id="BCS29699.1"/>
    </source>
</evidence>
<dbReference type="PROSITE" id="PS50850">
    <property type="entry name" value="MFS"/>
    <property type="match status" value="1"/>
</dbReference>
<keyword evidence="2 5" id="KW-0812">Transmembrane</keyword>
<dbReference type="OrthoDB" id="10021397at2759"/>
<proteinExistence type="predicted"/>
<reference evidence="7" key="1">
    <citation type="submission" date="2021-01" db="EMBL/GenBank/DDBJ databases">
        <authorList>
            <consortium name="Aspergillus puulaauensis MK2 genome sequencing consortium"/>
            <person name="Kazuki M."/>
            <person name="Futagami T."/>
        </authorList>
    </citation>
    <scope>NUCLEOTIDE SEQUENCE</scope>
    <source>
        <strain evidence="7">MK2</strain>
    </source>
</reference>
<accession>A0A7R7XZV9</accession>
<dbReference type="Proteomes" id="UP000654913">
    <property type="component" value="Chromosome 8"/>
</dbReference>
<dbReference type="InterPro" id="IPR020846">
    <property type="entry name" value="MFS_dom"/>
</dbReference>
<evidence type="ECO:0000256" key="1">
    <source>
        <dbReference type="ARBA" id="ARBA00004141"/>
    </source>
</evidence>
<dbReference type="CDD" id="cd17502">
    <property type="entry name" value="MFS_Azr1_MDR_like"/>
    <property type="match status" value="1"/>
</dbReference>
<feature type="transmembrane region" description="Helical" evidence="5">
    <location>
        <begin position="115"/>
        <end position="134"/>
    </location>
</feature>
<evidence type="ECO:0000256" key="4">
    <source>
        <dbReference type="ARBA" id="ARBA00023136"/>
    </source>
</evidence>
<dbReference type="AlphaFoldDB" id="A0A7R7XZV9"/>
<feature type="transmembrane region" description="Helical" evidence="5">
    <location>
        <begin position="458"/>
        <end position="476"/>
    </location>
</feature>
<gene>
    <name evidence="7" type="ORF">APUU_80002S</name>
</gene>
<dbReference type="GO" id="GO:0005886">
    <property type="term" value="C:plasma membrane"/>
    <property type="evidence" value="ECO:0007669"/>
    <property type="project" value="TreeGrafter"/>
</dbReference>
<protein>
    <recommendedName>
        <fullName evidence="6">Major facilitator superfamily (MFS) profile domain-containing protein</fullName>
    </recommendedName>
</protein>
<dbReference type="GeneID" id="64979696"/>
<sequence>MFCMSLDETILATAMPRITDEFQSLGDVGWYRSSYLFVLAAVQMIWGKLYTLYPTKWIFLLGLVIFELGSLVCGLAPSSGALIGGRVVAGLGAGSIEAGTVIIIMDTVPLRKRPIYLGVLGCVHGIATVAGPLLGGALTDHVTWRWCFYINLPLGSIAFLIILTLLRTKSNTPSSSHLSAKEKLMSMDLLGALFFTPAVITLLLALQYGGSEYSWGNWRIIVLFTLSALLLATFAGVQIWAKERASIPPDLLCNRNMLAVIWYSTFSHGALFVFTYYLPLWFQAVKGATATTSGLEILPTELGLVVTGLGAGVLVSIIGFHTPFMIVSSVISSIGAGMLSTLYPTSGLGPCLGYQLLLSVGLGLGIQNTMLVPQVEFIGDNAIMAISMLAFLETLSASISLAIGDSVFRNRLETLVQEMVPSVNASILTEGTALVQDNIPPALLPSVLAAYSLSITETFYIGVAMCALSFLGSVSLQWKSIKDEMPTDTATRRCDDTRPAGDET</sequence>
<feature type="transmembrane region" description="Helical" evidence="5">
    <location>
        <begin position="58"/>
        <end position="77"/>
    </location>
</feature>
<evidence type="ECO:0000313" key="8">
    <source>
        <dbReference type="Proteomes" id="UP000654913"/>
    </source>
</evidence>
<dbReference type="Gene3D" id="1.20.1720.10">
    <property type="entry name" value="Multidrug resistance protein D"/>
    <property type="match status" value="1"/>
</dbReference>
<keyword evidence="4 5" id="KW-0472">Membrane</keyword>
<feature type="transmembrane region" description="Helical" evidence="5">
    <location>
        <begin position="146"/>
        <end position="166"/>
    </location>
</feature>
<dbReference type="RefSeq" id="XP_041561885.1">
    <property type="nucleotide sequence ID" value="XM_041696234.1"/>
</dbReference>
<dbReference type="InterPro" id="IPR011701">
    <property type="entry name" value="MFS"/>
</dbReference>
<evidence type="ECO:0000256" key="5">
    <source>
        <dbReference type="SAM" id="Phobius"/>
    </source>
</evidence>
<evidence type="ECO:0000259" key="6">
    <source>
        <dbReference type="PROSITE" id="PS50850"/>
    </source>
</evidence>
<dbReference type="KEGG" id="apuu:APUU_80002S"/>
<dbReference type="GO" id="GO:0022857">
    <property type="term" value="F:transmembrane transporter activity"/>
    <property type="evidence" value="ECO:0007669"/>
    <property type="project" value="InterPro"/>
</dbReference>
<feature type="transmembrane region" description="Helical" evidence="5">
    <location>
        <begin position="383"/>
        <end position="403"/>
    </location>
</feature>
<evidence type="ECO:0000256" key="3">
    <source>
        <dbReference type="ARBA" id="ARBA00022989"/>
    </source>
</evidence>
<dbReference type="InterPro" id="IPR036259">
    <property type="entry name" value="MFS_trans_sf"/>
</dbReference>
<dbReference type="Pfam" id="PF07690">
    <property type="entry name" value="MFS_1"/>
    <property type="match status" value="1"/>
</dbReference>
<dbReference type="PANTHER" id="PTHR23501">
    <property type="entry name" value="MAJOR FACILITATOR SUPERFAMILY"/>
    <property type="match status" value="1"/>
</dbReference>
<dbReference type="SUPFAM" id="SSF103473">
    <property type="entry name" value="MFS general substrate transporter"/>
    <property type="match status" value="1"/>
</dbReference>
<feature type="transmembrane region" description="Helical" evidence="5">
    <location>
        <begin position="187"/>
        <end position="208"/>
    </location>
</feature>
<dbReference type="EMBL" id="AP024450">
    <property type="protein sequence ID" value="BCS29699.1"/>
    <property type="molecule type" value="Genomic_DNA"/>
</dbReference>
<dbReference type="PANTHER" id="PTHR23501:SF199">
    <property type="entry name" value="MFS EFFLUX TRANSPORTER INPD-RELATED"/>
    <property type="match status" value="1"/>
</dbReference>
<feature type="transmembrane region" description="Helical" evidence="5">
    <location>
        <begin position="83"/>
        <end position="103"/>
    </location>
</feature>